<proteinExistence type="predicted"/>
<dbReference type="InterPro" id="IPR005000">
    <property type="entry name" value="Aldolase/citrate-lyase_domain"/>
</dbReference>
<dbReference type="PATRIC" id="fig|632772.20.peg.2995"/>
<comment type="cofactor">
    <cofactor evidence="1">
        <name>Mg(2+)</name>
        <dbReference type="ChEBI" id="CHEBI:18420"/>
    </cofactor>
</comment>
<dbReference type="AlphaFoldDB" id="C1B5I8"/>
<dbReference type="EMBL" id="AP011115">
    <property type="protein sequence ID" value="BAH51114.1"/>
    <property type="molecule type" value="Genomic_DNA"/>
</dbReference>
<keyword evidence="7" id="KW-0456">Lyase</keyword>
<feature type="binding site" evidence="4">
    <location>
        <position position="124"/>
    </location>
    <ligand>
        <name>substrate</name>
    </ligand>
</feature>
<accession>C1B5I8</accession>
<feature type="domain" description="HpcH/HpaI aldolase/citrate lyase" evidence="6">
    <location>
        <begin position="16"/>
        <end position="214"/>
    </location>
</feature>
<dbReference type="GO" id="GO:0006107">
    <property type="term" value="P:oxaloacetate metabolic process"/>
    <property type="evidence" value="ECO:0007669"/>
    <property type="project" value="TreeGrafter"/>
</dbReference>
<evidence type="ECO:0000313" key="7">
    <source>
        <dbReference type="EMBL" id="BAH51114.1"/>
    </source>
</evidence>
<evidence type="ECO:0000256" key="3">
    <source>
        <dbReference type="ARBA" id="ARBA00022842"/>
    </source>
</evidence>
<dbReference type="GO" id="GO:0000287">
    <property type="term" value="F:magnesium ion binding"/>
    <property type="evidence" value="ECO:0007669"/>
    <property type="project" value="TreeGrafter"/>
</dbReference>
<feature type="binding site" evidence="4">
    <location>
        <position position="70"/>
    </location>
    <ligand>
        <name>substrate</name>
    </ligand>
</feature>
<dbReference type="PANTHER" id="PTHR32308:SF10">
    <property type="entry name" value="CITRATE LYASE SUBUNIT BETA"/>
    <property type="match status" value="1"/>
</dbReference>
<evidence type="ECO:0000256" key="1">
    <source>
        <dbReference type="ARBA" id="ARBA00001946"/>
    </source>
</evidence>
<dbReference type="InterPro" id="IPR040442">
    <property type="entry name" value="Pyrv_kinase-like_dom_sf"/>
</dbReference>
<evidence type="ECO:0000256" key="2">
    <source>
        <dbReference type="ARBA" id="ARBA00022723"/>
    </source>
</evidence>
<evidence type="ECO:0000256" key="4">
    <source>
        <dbReference type="PIRSR" id="PIRSR015582-1"/>
    </source>
</evidence>
<evidence type="ECO:0000313" key="8">
    <source>
        <dbReference type="Proteomes" id="UP000002212"/>
    </source>
</evidence>
<dbReference type="InterPro" id="IPR015813">
    <property type="entry name" value="Pyrv/PenolPyrv_kinase-like_dom"/>
</dbReference>
<dbReference type="InterPro" id="IPR011206">
    <property type="entry name" value="Citrate_lyase_beta/mcl1/mcl2"/>
</dbReference>
<dbReference type="STRING" id="632772.ROP_28670"/>
<feature type="binding site" evidence="5">
    <location>
        <position position="124"/>
    </location>
    <ligand>
        <name>Mg(2+)</name>
        <dbReference type="ChEBI" id="CHEBI:18420"/>
    </ligand>
</feature>
<dbReference type="PIRSF" id="PIRSF015582">
    <property type="entry name" value="Cit_lyase_B"/>
    <property type="match status" value="1"/>
</dbReference>
<dbReference type="PANTHER" id="PTHR32308">
    <property type="entry name" value="LYASE BETA SUBUNIT, PUTATIVE (AFU_ORTHOLOGUE AFUA_4G13030)-RELATED"/>
    <property type="match status" value="1"/>
</dbReference>
<evidence type="ECO:0000259" key="6">
    <source>
        <dbReference type="Pfam" id="PF03328"/>
    </source>
</evidence>
<gene>
    <name evidence="7" type="ordered locus">ROP_28670</name>
</gene>
<dbReference type="HOGENOM" id="CLU_044864_2_0_11"/>
<feature type="binding site" evidence="5">
    <location>
        <position position="150"/>
    </location>
    <ligand>
        <name>Mg(2+)</name>
        <dbReference type="ChEBI" id="CHEBI:18420"/>
    </ligand>
</feature>
<protein>
    <submittedName>
        <fullName evidence="7">Putative citrate lyase beta chain</fullName>
    </submittedName>
</protein>
<dbReference type="Gene3D" id="3.20.20.60">
    <property type="entry name" value="Phosphoenolpyruvate-binding domains"/>
    <property type="match status" value="1"/>
</dbReference>
<evidence type="ECO:0000256" key="5">
    <source>
        <dbReference type="PIRSR" id="PIRSR015582-2"/>
    </source>
</evidence>
<keyword evidence="2 5" id="KW-0479">Metal-binding</keyword>
<name>C1B5I8_RHOOB</name>
<sequence>MTISTLAIPYGLARSWLLAPAVDDERLRAAHNSDADVVIIDIEDGVPERNKEQARLITRRWLEDDNGWVRINDATTTHWNEDVSALQHSSGLAGIILAKTESPEQVTRTAAGLGGNVPIVALIESAAGIEAARSIAAERSVVRLAFGTGDFRRDTGMSDTPTALAFPRSQLVIASRVAGIAAPIDGPTLGENSADVIAGVGAATEMGMTGKLCLAESHAATINAALSPGRDEISWALAIIERLGSDGRNIGDGSDLPRLARAQRIVERSRAFDAVR</sequence>
<organism evidence="7 8">
    <name type="scientific">Rhodococcus opacus (strain B4)</name>
    <dbReference type="NCBI Taxonomy" id="632772"/>
    <lineage>
        <taxon>Bacteria</taxon>
        <taxon>Bacillati</taxon>
        <taxon>Actinomycetota</taxon>
        <taxon>Actinomycetes</taxon>
        <taxon>Mycobacteriales</taxon>
        <taxon>Nocardiaceae</taxon>
        <taxon>Rhodococcus</taxon>
    </lineage>
</organism>
<reference evidence="7 8" key="1">
    <citation type="submission" date="2009-03" db="EMBL/GenBank/DDBJ databases">
        <title>Comparison of the complete genome sequences of Rhodococcus erythropolis PR4 and Rhodococcus opacus B4.</title>
        <authorList>
            <person name="Takarada H."/>
            <person name="Sekine M."/>
            <person name="Hosoyama A."/>
            <person name="Yamada R."/>
            <person name="Fujisawa T."/>
            <person name="Omata S."/>
            <person name="Shimizu A."/>
            <person name="Tsukatani N."/>
            <person name="Tanikawa S."/>
            <person name="Fujita N."/>
            <person name="Harayama S."/>
        </authorList>
    </citation>
    <scope>NUCLEOTIDE SEQUENCE [LARGE SCALE GENOMIC DNA]</scope>
    <source>
        <strain evidence="7 8">B4</strain>
    </source>
</reference>
<dbReference type="Proteomes" id="UP000002212">
    <property type="component" value="Chromosome"/>
</dbReference>
<dbReference type="GO" id="GO:0016829">
    <property type="term" value="F:lyase activity"/>
    <property type="evidence" value="ECO:0007669"/>
    <property type="project" value="UniProtKB-KW"/>
</dbReference>
<dbReference type="Pfam" id="PF03328">
    <property type="entry name" value="HpcH_HpaI"/>
    <property type="match status" value="1"/>
</dbReference>
<dbReference type="SUPFAM" id="SSF51621">
    <property type="entry name" value="Phosphoenolpyruvate/pyruvate domain"/>
    <property type="match status" value="1"/>
</dbReference>
<dbReference type="RefSeq" id="WP_012690070.1">
    <property type="nucleotide sequence ID" value="NC_012522.1"/>
</dbReference>
<keyword evidence="3 5" id="KW-0460">Magnesium</keyword>
<dbReference type="KEGG" id="rop:ROP_28670"/>